<keyword evidence="1" id="KW-0175">Coiled coil</keyword>
<keyword evidence="2" id="KW-0732">Signal</keyword>
<name>A0ABV9PEB5_9FLAO</name>
<accession>A0ABV9PEB5</accession>
<organism evidence="3 4">
    <name type="scientific">Flavobacterium branchiicola</name>
    <dbReference type="NCBI Taxonomy" id="1114875"/>
    <lineage>
        <taxon>Bacteria</taxon>
        <taxon>Pseudomonadati</taxon>
        <taxon>Bacteroidota</taxon>
        <taxon>Flavobacteriia</taxon>
        <taxon>Flavobacteriales</taxon>
        <taxon>Flavobacteriaceae</taxon>
        <taxon>Flavobacterium</taxon>
    </lineage>
</organism>
<dbReference type="Proteomes" id="UP001595935">
    <property type="component" value="Unassembled WGS sequence"/>
</dbReference>
<evidence type="ECO:0000256" key="2">
    <source>
        <dbReference type="SAM" id="SignalP"/>
    </source>
</evidence>
<evidence type="ECO:0000313" key="4">
    <source>
        <dbReference type="Proteomes" id="UP001595935"/>
    </source>
</evidence>
<proteinExistence type="predicted"/>
<gene>
    <name evidence="3" type="ORF">ACFO5S_09745</name>
</gene>
<comment type="caution">
    <text evidence="3">The sequence shown here is derived from an EMBL/GenBank/DDBJ whole genome shotgun (WGS) entry which is preliminary data.</text>
</comment>
<sequence>MKGKIVQLLFLCVFTYNINAQTASSLLVNDSRAVNDLPDFSSTSIRADFKQRGAIGVPGDGFFSANITISPWSSADNTGGKNHQLNFNDGGIFYRNAFPKDTKWGGWRKLLMIEENGSTETGNLILKNYENYNGKGNIITFTSYGSELYGPQIRSYLTYADGINSRTGLVLSSYSKGFMDEVFLIDGLVGVGTKNPKNKLDVNGTIRSKEVKVELQGWSDFVFKKEYNLPTLEEVEKHIAEKGHLENIPSEEEVLKNGIDLGEMNAKLLQKIEELTLYMIEMKKENVEMKERLTILEKK</sequence>
<reference evidence="4" key="1">
    <citation type="journal article" date="2019" name="Int. J. Syst. Evol. Microbiol.">
        <title>The Global Catalogue of Microorganisms (GCM) 10K type strain sequencing project: providing services to taxonomists for standard genome sequencing and annotation.</title>
        <authorList>
            <consortium name="The Broad Institute Genomics Platform"/>
            <consortium name="The Broad Institute Genome Sequencing Center for Infectious Disease"/>
            <person name="Wu L."/>
            <person name="Ma J."/>
        </authorList>
    </citation>
    <scope>NUCLEOTIDE SEQUENCE [LARGE SCALE GENOMIC DNA]</scope>
    <source>
        <strain evidence="4">WYCCWR 13023</strain>
    </source>
</reference>
<feature type="coiled-coil region" evidence="1">
    <location>
        <begin position="265"/>
        <end position="299"/>
    </location>
</feature>
<evidence type="ECO:0000313" key="3">
    <source>
        <dbReference type="EMBL" id="MFC4747731.1"/>
    </source>
</evidence>
<feature type="signal peptide" evidence="2">
    <location>
        <begin position="1"/>
        <end position="20"/>
    </location>
</feature>
<protein>
    <recommendedName>
        <fullName evidence="5">Cell wall anchor protein</fullName>
    </recommendedName>
</protein>
<dbReference type="RefSeq" id="WP_246522217.1">
    <property type="nucleotide sequence ID" value="NZ_JAGYWA010000003.1"/>
</dbReference>
<evidence type="ECO:0000256" key="1">
    <source>
        <dbReference type="SAM" id="Coils"/>
    </source>
</evidence>
<dbReference type="EMBL" id="JBHSGV010000003">
    <property type="protein sequence ID" value="MFC4747731.1"/>
    <property type="molecule type" value="Genomic_DNA"/>
</dbReference>
<keyword evidence="4" id="KW-1185">Reference proteome</keyword>
<evidence type="ECO:0008006" key="5">
    <source>
        <dbReference type="Google" id="ProtNLM"/>
    </source>
</evidence>
<feature type="chain" id="PRO_5046320859" description="Cell wall anchor protein" evidence="2">
    <location>
        <begin position="21"/>
        <end position="299"/>
    </location>
</feature>